<dbReference type="EMBL" id="JAGGLG010000005">
    <property type="protein sequence ID" value="MBP2017551.1"/>
    <property type="molecule type" value="Genomic_DNA"/>
</dbReference>
<gene>
    <name evidence="2" type="ORF">J2Z79_000934</name>
</gene>
<comment type="caution">
    <text evidence="2">The sequence shown here is derived from an EMBL/GenBank/DDBJ whole genome shotgun (WGS) entry which is preliminary data.</text>
</comment>
<evidence type="ECO:0000313" key="3">
    <source>
        <dbReference type="Proteomes" id="UP001519289"/>
    </source>
</evidence>
<dbReference type="InterPro" id="IPR036388">
    <property type="entry name" value="WH-like_DNA-bd_sf"/>
</dbReference>
<name>A0ABS4JRN4_9FIRM</name>
<dbReference type="Gene3D" id="1.10.10.10">
    <property type="entry name" value="Winged helix-like DNA-binding domain superfamily/Winged helix DNA-binding domain"/>
    <property type="match status" value="1"/>
</dbReference>
<dbReference type="Pfam" id="PF07702">
    <property type="entry name" value="UTRA"/>
    <property type="match status" value="1"/>
</dbReference>
<protein>
    <submittedName>
        <fullName evidence="2">GntR family transcriptional regulator</fullName>
    </submittedName>
</protein>
<reference evidence="2 3" key="1">
    <citation type="submission" date="2021-03" db="EMBL/GenBank/DDBJ databases">
        <title>Genomic Encyclopedia of Type Strains, Phase IV (KMG-IV): sequencing the most valuable type-strain genomes for metagenomic binning, comparative biology and taxonomic classification.</title>
        <authorList>
            <person name="Goeker M."/>
        </authorList>
    </citation>
    <scope>NUCLEOTIDE SEQUENCE [LARGE SCALE GENOMIC DNA]</scope>
    <source>
        <strain evidence="2 3">DSM 27138</strain>
    </source>
</reference>
<keyword evidence="3" id="KW-1185">Reference proteome</keyword>
<dbReference type="Proteomes" id="UP001519289">
    <property type="component" value="Unassembled WGS sequence"/>
</dbReference>
<dbReference type="InterPro" id="IPR050679">
    <property type="entry name" value="Bact_HTH_transcr_reg"/>
</dbReference>
<sequence length="202" mass="22857">MTARQALVQLEVEGYLVREQGKGSFVASPKIVQPLTLVSGFTEDMRRRGLRPATRVLSAAEVPADSRVAAALQCREGTPIYRLERLRLADDEPLALEISHLTVDACPGVLTLDLEGQSLYDQLRNRYDLQLLRATQTLEAVPAEEWQAEVLNVRPGTPLMHMERLVHDQWDRPVELVLSYYRGDRYRFVAELRTQGENGHGH</sequence>
<dbReference type="InterPro" id="IPR028978">
    <property type="entry name" value="Chorismate_lyase_/UTRA_dom_sf"/>
</dbReference>
<organism evidence="2 3">
    <name type="scientific">Symbiobacterium terraclitae</name>
    <dbReference type="NCBI Taxonomy" id="557451"/>
    <lineage>
        <taxon>Bacteria</taxon>
        <taxon>Bacillati</taxon>
        <taxon>Bacillota</taxon>
        <taxon>Clostridia</taxon>
        <taxon>Eubacteriales</taxon>
        <taxon>Symbiobacteriaceae</taxon>
        <taxon>Symbiobacterium</taxon>
    </lineage>
</organism>
<evidence type="ECO:0000313" key="2">
    <source>
        <dbReference type="EMBL" id="MBP2017551.1"/>
    </source>
</evidence>
<feature type="domain" description="UbiC transcription regulator-associated" evidence="1">
    <location>
        <begin position="47"/>
        <end position="187"/>
    </location>
</feature>
<dbReference type="SMART" id="SM00866">
    <property type="entry name" value="UTRA"/>
    <property type="match status" value="1"/>
</dbReference>
<evidence type="ECO:0000259" key="1">
    <source>
        <dbReference type="SMART" id="SM00866"/>
    </source>
</evidence>
<proteinExistence type="predicted"/>
<dbReference type="SUPFAM" id="SSF64288">
    <property type="entry name" value="Chorismate lyase-like"/>
    <property type="match status" value="1"/>
</dbReference>
<dbReference type="InterPro" id="IPR011663">
    <property type="entry name" value="UTRA"/>
</dbReference>
<dbReference type="PANTHER" id="PTHR44846:SF1">
    <property type="entry name" value="MANNOSYL-D-GLYCERATE TRANSPORT_METABOLISM SYSTEM REPRESSOR MNGR-RELATED"/>
    <property type="match status" value="1"/>
</dbReference>
<dbReference type="PANTHER" id="PTHR44846">
    <property type="entry name" value="MANNOSYL-D-GLYCERATE TRANSPORT/METABOLISM SYSTEM REPRESSOR MNGR-RELATED"/>
    <property type="match status" value="1"/>
</dbReference>
<dbReference type="Gene3D" id="3.40.1410.10">
    <property type="entry name" value="Chorismate lyase-like"/>
    <property type="match status" value="1"/>
</dbReference>
<accession>A0ABS4JRN4</accession>